<keyword evidence="2" id="KW-1185">Reference proteome</keyword>
<dbReference type="EMBL" id="VSRR010001681">
    <property type="protein sequence ID" value="MPC27028.1"/>
    <property type="molecule type" value="Genomic_DNA"/>
</dbReference>
<organism evidence="1 2">
    <name type="scientific">Portunus trituberculatus</name>
    <name type="common">Swimming crab</name>
    <name type="synonym">Neptunus trituberculatus</name>
    <dbReference type="NCBI Taxonomy" id="210409"/>
    <lineage>
        <taxon>Eukaryota</taxon>
        <taxon>Metazoa</taxon>
        <taxon>Ecdysozoa</taxon>
        <taxon>Arthropoda</taxon>
        <taxon>Crustacea</taxon>
        <taxon>Multicrustacea</taxon>
        <taxon>Malacostraca</taxon>
        <taxon>Eumalacostraca</taxon>
        <taxon>Eucarida</taxon>
        <taxon>Decapoda</taxon>
        <taxon>Pleocyemata</taxon>
        <taxon>Brachyura</taxon>
        <taxon>Eubrachyura</taxon>
        <taxon>Portunoidea</taxon>
        <taxon>Portunidae</taxon>
        <taxon>Portuninae</taxon>
        <taxon>Portunus</taxon>
    </lineage>
</organism>
<evidence type="ECO:0000313" key="1">
    <source>
        <dbReference type="EMBL" id="MPC27028.1"/>
    </source>
</evidence>
<comment type="caution">
    <text evidence="1">The sequence shown here is derived from an EMBL/GenBank/DDBJ whole genome shotgun (WGS) entry which is preliminary data.</text>
</comment>
<dbReference type="Proteomes" id="UP000324222">
    <property type="component" value="Unassembled WGS sequence"/>
</dbReference>
<dbReference type="AlphaFoldDB" id="A0A5B7DZV1"/>
<sequence>MSEGIVSTRVAPLLSAAPRAASHRDMSLIAPRACLRSSSASLTTHNKGKSVPGAATALAREGTAKTHPESNSLRGLINYPLIRLAV</sequence>
<protein>
    <submittedName>
        <fullName evidence="1">Uncharacterized protein</fullName>
    </submittedName>
</protein>
<evidence type="ECO:0000313" key="2">
    <source>
        <dbReference type="Proteomes" id="UP000324222"/>
    </source>
</evidence>
<proteinExistence type="predicted"/>
<gene>
    <name evidence="1" type="ORF">E2C01_020180</name>
</gene>
<reference evidence="1 2" key="1">
    <citation type="submission" date="2019-05" db="EMBL/GenBank/DDBJ databases">
        <title>Another draft genome of Portunus trituberculatus and its Hox gene families provides insights of decapod evolution.</title>
        <authorList>
            <person name="Jeong J.-H."/>
            <person name="Song I."/>
            <person name="Kim S."/>
            <person name="Choi T."/>
            <person name="Kim D."/>
            <person name="Ryu S."/>
            <person name="Kim W."/>
        </authorList>
    </citation>
    <scope>NUCLEOTIDE SEQUENCE [LARGE SCALE GENOMIC DNA]</scope>
    <source>
        <tissue evidence="1">Muscle</tissue>
    </source>
</reference>
<name>A0A5B7DZV1_PORTR</name>
<accession>A0A5B7DZV1</accession>